<accession>A0ABD1JAJ5</accession>
<dbReference type="EMBL" id="JBHFQA010000017">
    <property type="protein sequence ID" value="KAL2084089.1"/>
    <property type="molecule type" value="Genomic_DNA"/>
</dbReference>
<keyword evidence="3" id="KW-1185">Reference proteome</keyword>
<feature type="compositionally biased region" description="Basic and acidic residues" evidence="1">
    <location>
        <begin position="606"/>
        <end position="628"/>
    </location>
</feature>
<feature type="region of interest" description="Disordered" evidence="1">
    <location>
        <begin position="541"/>
        <end position="569"/>
    </location>
</feature>
<dbReference type="Proteomes" id="UP001591681">
    <property type="component" value="Unassembled WGS sequence"/>
</dbReference>
<reference evidence="2 3" key="1">
    <citation type="submission" date="2024-09" db="EMBL/GenBank/DDBJ databases">
        <title>A chromosome-level genome assembly of Gray's grenadier anchovy, Coilia grayii.</title>
        <authorList>
            <person name="Fu Z."/>
        </authorList>
    </citation>
    <scope>NUCLEOTIDE SEQUENCE [LARGE SCALE GENOMIC DNA]</scope>
    <source>
        <strain evidence="2">G4</strain>
        <tissue evidence="2">Muscle</tissue>
    </source>
</reference>
<proteinExistence type="predicted"/>
<gene>
    <name evidence="2" type="ORF">ACEWY4_019607</name>
</gene>
<evidence type="ECO:0000313" key="2">
    <source>
        <dbReference type="EMBL" id="KAL2084089.1"/>
    </source>
</evidence>
<feature type="compositionally biased region" description="Polar residues" evidence="1">
    <location>
        <begin position="581"/>
        <end position="603"/>
    </location>
</feature>
<dbReference type="AlphaFoldDB" id="A0ABD1JAJ5"/>
<organism evidence="2 3">
    <name type="scientific">Coilia grayii</name>
    <name type="common">Gray's grenadier anchovy</name>
    <dbReference type="NCBI Taxonomy" id="363190"/>
    <lineage>
        <taxon>Eukaryota</taxon>
        <taxon>Metazoa</taxon>
        <taxon>Chordata</taxon>
        <taxon>Craniata</taxon>
        <taxon>Vertebrata</taxon>
        <taxon>Euteleostomi</taxon>
        <taxon>Actinopterygii</taxon>
        <taxon>Neopterygii</taxon>
        <taxon>Teleostei</taxon>
        <taxon>Clupei</taxon>
        <taxon>Clupeiformes</taxon>
        <taxon>Clupeoidei</taxon>
        <taxon>Engraulidae</taxon>
        <taxon>Coilinae</taxon>
        <taxon>Coilia</taxon>
    </lineage>
</organism>
<feature type="region of interest" description="Disordered" evidence="1">
    <location>
        <begin position="581"/>
        <end position="628"/>
    </location>
</feature>
<evidence type="ECO:0000313" key="3">
    <source>
        <dbReference type="Proteomes" id="UP001591681"/>
    </source>
</evidence>
<evidence type="ECO:0000256" key="1">
    <source>
        <dbReference type="SAM" id="MobiDB-lite"/>
    </source>
</evidence>
<feature type="compositionally biased region" description="Polar residues" evidence="1">
    <location>
        <begin position="541"/>
        <end position="551"/>
    </location>
</feature>
<feature type="region of interest" description="Disordered" evidence="1">
    <location>
        <begin position="205"/>
        <end position="236"/>
    </location>
</feature>
<protein>
    <submittedName>
        <fullName evidence="2">Uncharacterized protein</fullName>
    </submittedName>
</protein>
<name>A0ABD1JAJ5_9TELE</name>
<sequence>MALRNASGPGRRASPQHRRIVKLDKKTHADVIAIIENLRDEQWRTLTNGVNDVTRSDFAKVCVGIVQSLTQTTYKMCRPMTVQTPVKVIAQHPKSSATAASWAAAPSLESPQSNAIIAEIVDEVKRALSSALDSSALEKAYPSDSTGGWGALFLRLEEEVSSALMARLDSSDFFARHIESSCSPTTEGAHVDSKVNDVAADPVVTSAKEATESSSQQPEDTEDTDGVTEPLASLEEHEVTTACTNNVICGIYDTYQTAQLEEERRLQAARARESEVSIATAHFVDSVMMELKELASAGTTSAFQWVPKNVCLPTVMASVTADQQAFSPQFQIAAQQKVSEVLSLSKSMTREAPSGSATSVAKDIVGTLVRNLSELSHSDDNSPDSNIDSSVSVQSTYESVQAKVMDFLWSKRLQEQYSDLRCSEDSSEELTRSKNEIVEAQSSFTERESSREKVMRRVGKLVCCLSPPETPAHTQYEGAEGTSGLTEARSSSAQNLFELDMSDIMMITDNEKTLAKSASWHSHGIEESKDRESKIKHWSVEVSSQSPTASEKSFLLEAQSSPTEAKNSRSRVGRLLCCLSTPETPAHTQNGGAEGTSGVTEAGTSARHDLSDSEDVSDIRIIVDNEET</sequence>
<comment type="caution">
    <text evidence="2">The sequence shown here is derived from an EMBL/GenBank/DDBJ whole genome shotgun (WGS) entry which is preliminary data.</text>
</comment>